<evidence type="ECO:0000259" key="7">
    <source>
        <dbReference type="PROSITE" id="PS50206"/>
    </source>
</evidence>
<keyword evidence="6" id="KW-0676">Redox-active center</keyword>
<reference evidence="8 9" key="1">
    <citation type="submission" date="2021-02" db="EMBL/GenBank/DDBJ databases">
        <title>Alicyclobacillus curvatus sp. nov. and Alicyclobacillus mengziensis sp. nov., two acidophilic bacteria isolated from acid mine drainage.</title>
        <authorList>
            <person name="Huang Y."/>
        </authorList>
    </citation>
    <scope>NUCLEOTIDE SEQUENCE [LARGE SCALE GENOMIC DNA]</scope>
    <source>
        <strain evidence="8 9">S30H14</strain>
    </source>
</reference>
<comment type="cofactor">
    <cofactor evidence="1">
        <name>FAD</name>
        <dbReference type="ChEBI" id="CHEBI:57692"/>
    </cofactor>
</comment>
<dbReference type="SUPFAM" id="SSF55424">
    <property type="entry name" value="FAD/NAD-linked reductases, dimerisation (C-terminal) domain"/>
    <property type="match status" value="1"/>
</dbReference>
<name>A0A9X7Z8N7_9BACL</name>
<dbReference type="Pfam" id="PF00581">
    <property type="entry name" value="Rhodanese"/>
    <property type="match status" value="1"/>
</dbReference>
<dbReference type="InterPro" id="IPR036188">
    <property type="entry name" value="FAD/NAD-bd_sf"/>
</dbReference>
<dbReference type="SUPFAM" id="SSF52821">
    <property type="entry name" value="Rhodanese/Cell cycle control phosphatase"/>
    <property type="match status" value="1"/>
</dbReference>
<dbReference type="RefSeq" id="WP_206657863.1">
    <property type="nucleotide sequence ID" value="NZ_CP071182.1"/>
</dbReference>
<evidence type="ECO:0000313" key="8">
    <source>
        <dbReference type="EMBL" id="QSO48528.1"/>
    </source>
</evidence>
<protein>
    <submittedName>
        <fullName evidence="8">FAD-dependent oxidoreductase</fullName>
    </submittedName>
</protein>
<dbReference type="Gene3D" id="3.50.50.60">
    <property type="entry name" value="FAD/NAD(P)-binding domain"/>
    <property type="match status" value="2"/>
</dbReference>
<keyword evidence="4" id="KW-0274">FAD</keyword>
<dbReference type="SMART" id="SM00450">
    <property type="entry name" value="RHOD"/>
    <property type="match status" value="1"/>
</dbReference>
<proteinExistence type="inferred from homology"/>
<gene>
    <name evidence="8" type="ORF">JZ786_05950</name>
</gene>
<dbReference type="Pfam" id="PF02852">
    <property type="entry name" value="Pyr_redox_dim"/>
    <property type="match status" value="1"/>
</dbReference>
<dbReference type="InterPro" id="IPR016156">
    <property type="entry name" value="FAD/NAD-linked_Rdtase_dimer_sf"/>
</dbReference>
<comment type="similarity">
    <text evidence="2">Belongs to the class-III pyridine nucleotide-disulfide oxidoreductase family.</text>
</comment>
<dbReference type="PRINTS" id="PR00411">
    <property type="entry name" value="PNDRDTASEI"/>
</dbReference>
<dbReference type="Pfam" id="PF07992">
    <property type="entry name" value="Pyr_redox_2"/>
    <property type="match status" value="1"/>
</dbReference>
<dbReference type="Gene3D" id="3.40.250.10">
    <property type="entry name" value="Rhodanese-like domain"/>
    <property type="match status" value="1"/>
</dbReference>
<dbReference type="InterPro" id="IPR004099">
    <property type="entry name" value="Pyr_nucl-diS_OxRdtase_dimer"/>
</dbReference>
<dbReference type="SUPFAM" id="SSF51905">
    <property type="entry name" value="FAD/NAD(P)-binding domain"/>
    <property type="match status" value="2"/>
</dbReference>
<sequence>MTIKEPSKKIVIVGGVALGAGAAAKARRMDENAEIIMIERGPYVSFANCGLPYYLGDEITDRDALLLNTPESLKSRFNIDVRVLEEAVELDRAKKLLTVRKVDSGEQYQLPYDKLVLAMGAKPIIPPLPGIGLSGVFSLRTVPDVDQIKAWVSSQNAKRAVVIGAGFIGLETVENLASIGVEVTLVEKAPQVLPPFDPEMTALALRELDKMGAEVILGDGIASFEGVNRATTVTLESGRKLEADMFLLGIGVRPENGLAKQAGLELGTAGALQVNEYLQTSDPDIYSGGDMAEIIHLVDGQRRWIPLAGPANKQGRVIGVNVCGGQEKFLGAQGTSIVRVGKATLATTGFAEKTARALGLNFFTSYNTAGHHAGYYPGAKDMTIKLMVENPSGRLLGAEVAGREGVDKRVDVLATAIAAHMTVSDIAALDLAYAPPFSAAKDPVIMAAMAAENVQHGVIDVVHSIDDLPAEDVNVLDVRRDDEVIEGMLPGAINIPLDELRDRVGELDASKHWIVYCRSGQRSYFATQLLKRVGFPHVYNLSGGYIVQEMKQEVLSRQQQDEAGHSKEHVAAR</sequence>
<dbReference type="InterPro" id="IPR023753">
    <property type="entry name" value="FAD/NAD-binding_dom"/>
</dbReference>
<evidence type="ECO:0000256" key="1">
    <source>
        <dbReference type="ARBA" id="ARBA00001974"/>
    </source>
</evidence>
<dbReference type="InterPro" id="IPR050260">
    <property type="entry name" value="FAD-bd_OxRdtase"/>
</dbReference>
<dbReference type="GO" id="GO:0016491">
    <property type="term" value="F:oxidoreductase activity"/>
    <property type="evidence" value="ECO:0007669"/>
    <property type="project" value="UniProtKB-KW"/>
</dbReference>
<dbReference type="KEGG" id="afx:JZ786_05950"/>
<evidence type="ECO:0000256" key="3">
    <source>
        <dbReference type="ARBA" id="ARBA00022630"/>
    </source>
</evidence>
<keyword evidence="5" id="KW-0560">Oxidoreductase</keyword>
<dbReference type="EMBL" id="CP071182">
    <property type="protein sequence ID" value="QSO48528.1"/>
    <property type="molecule type" value="Genomic_DNA"/>
</dbReference>
<dbReference type="AlphaFoldDB" id="A0A9X7Z8N7"/>
<keyword evidence="3" id="KW-0285">Flavoprotein</keyword>
<evidence type="ECO:0000256" key="4">
    <source>
        <dbReference type="ARBA" id="ARBA00022827"/>
    </source>
</evidence>
<dbReference type="PANTHER" id="PTHR43429">
    <property type="entry name" value="PYRIDINE NUCLEOTIDE-DISULFIDE OXIDOREDUCTASE DOMAIN-CONTAINING"/>
    <property type="match status" value="1"/>
</dbReference>
<dbReference type="InterPro" id="IPR036873">
    <property type="entry name" value="Rhodanese-like_dom_sf"/>
</dbReference>
<evidence type="ECO:0000256" key="6">
    <source>
        <dbReference type="ARBA" id="ARBA00023284"/>
    </source>
</evidence>
<evidence type="ECO:0000313" key="9">
    <source>
        <dbReference type="Proteomes" id="UP000663505"/>
    </source>
</evidence>
<dbReference type="PROSITE" id="PS50206">
    <property type="entry name" value="RHODANESE_3"/>
    <property type="match status" value="1"/>
</dbReference>
<dbReference type="InterPro" id="IPR001763">
    <property type="entry name" value="Rhodanese-like_dom"/>
</dbReference>
<evidence type="ECO:0000256" key="2">
    <source>
        <dbReference type="ARBA" id="ARBA00009130"/>
    </source>
</evidence>
<accession>A0A9X7Z8N7</accession>
<evidence type="ECO:0000256" key="5">
    <source>
        <dbReference type="ARBA" id="ARBA00023002"/>
    </source>
</evidence>
<organism evidence="8 9">
    <name type="scientific">Alicyclobacillus mengziensis</name>
    <dbReference type="NCBI Taxonomy" id="2931921"/>
    <lineage>
        <taxon>Bacteria</taxon>
        <taxon>Bacillati</taxon>
        <taxon>Bacillota</taxon>
        <taxon>Bacilli</taxon>
        <taxon>Bacillales</taxon>
        <taxon>Alicyclobacillaceae</taxon>
        <taxon>Alicyclobacillus</taxon>
    </lineage>
</organism>
<keyword evidence="9" id="KW-1185">Reference proteome</keyword>
<dbReference type="Proteomes" id="UP000663505">
    <property type="component" value="Chromosome"/>
</dbReference>
<dbReference type="PRINTS" id="PR00368">
    <property type="entry name" value="FADPNR"/>
</dbReference>
<dbReference type="PANTHER" id="PTHR43429:SF1">
    <property type="entry name" value="NAD(P)H SULFUR OXIDOREDUCTASE (COA-DEPENDENT)"/>
    <property type="match status" value="1"/>
</dbReference>
<feature type="domain" description="Rhodanese" evidence="7">
    <location>
        <begin position="469"/>
        <end position="556"/>
    </location>
</feature>